<feature type="non-terminal residue" evidence="1">
    <location>
        <position position="1"/>
    </location>
</feature>
<protein>
    <recommendedName>
        <fullName evidence="3">Reverse transcriptase zinc-binding domain-containing protein</fullName>
    </recommendedName>
</protein>
<evidence type="ECO:0008006" key="3">
    <source>
        <dbReference type="Google" id="ProtNLM"/>
    </source>
</evidence>
<evidence type="ECO:0000313" key="2">
    <source>
        <dbReference type="Proteomes" id="UP000828251"/>
    </source>
</evidence>
<proteinExistence type="predicted"/>
<dbReference type="OrthoDB" id="1002509at2759"/>
<gene>
    <name evidence="1" type="ORF">J1N35_000768</name>
</gene>
<dbReference type="EMBL" id="JAIQCV010000001">
    <property type="protein sequence ID" value="KAH1129390.1"/>
    <property type="molecule type" value="Genomic_DNA"/>
</dbReference>
<sequence length="89" mass="10674">EPKKICHKLDQISRNFWWGDKEGQRKMHFMKWDKICRRKVNGGLGISKTESVNRALLANQVWRIVKEDHTILKEIIVKKYCNSEEFMQV</sequence>
<organism evidence="1 2">
    <name type="scientific">Gossypium stocksii</name>
    <dbReference type="NCBI Taxonomy" id="47602"/>
    <lineage>
        <taxon>Eukaryota</taxon>
        <taxon>Viridiplantae</taxon>
        <taxon>Streptophyta</taxon>
        <taxon>Embryophyta</taxon>
        <taxon>Tracheophyta</taxon>
        <taxon>Spermatophyta</taxon>
        <taxon>Magnoliopsida</taxon>
        <taxon>eudicotyledons</taxon>
        <taxon>Gunneridae</taxon>
        <taxon>Pentapetalae</taxon>
        <taxon>rosids</taxon>
        <taxon>malvids</taxon>
        <taxon>Malvales</taxon>
        <taxon>Malvaceae</taxon>
        <taxon>Malvoideae</taxon>
        <taxon>Gossypium</taxon>
    </lineage>
</organism>
<dbReference type="PANTHER" id="PTHR33116:SF78">
    <property type="entry name" value="OS12G0587133 PROTEIN"/>
    <property type="match status" value="1"/>
</dbReference>
<keyword evidence="2" id="KW-1185">Reference proteome</keyword>
<dbReference type="AlphaFoldDB" id="A0A9D4AIY9"/>
<comment type="caution">
    <text evidence="1">The sequence shown here is derived from an EMBL/GenBank/DDBJ whole genome shotgun (WGS) entry which is preliminary data.</text>
</comment>
<name>A0A9D4AIY9_9ROSI</name>
<accession>A0A9D4AIY9</accession>
<dbReference type="PANTHER" id="PTHR33116">
    <property type="entry name" value="REVERSE TRANSCRIPTASE ZINC-BINDING DOMAIN-CONTAINING PROTEIN-RELATED-RELATED"/>
    <property type="match status" value="1"/>
</dbReference>
<dbReference type="Proteomes" id="UP000828251">
    <property type="component" value="Unassembled WGS sequence"/>
</dbReference>
<reference evidence="1 2" key="1">
    <citation type="journal article" date="2021" name="Plant Biotechnol. J.">
        <title>Multi-omics assisted identification of the key and species-specific regulatory components of drought-tolerant mechanisms in Gossypium stocksii.</title>
        <authorList>
            <person name="Yu D."/>
            <person name="Ke L."/>
            <person name="Zhang D."/>
            <person name="Wu Y."/>
            <person name="Sun Y."/>
            <person name="Mei J."/>
            <person name="Sun J."/>
            <person name="Sun Y."/>
        </authorList>
    </citation>
    <scope>NUCLEOTIDE SEQUENCE [LARGE SCALE GENOMIC DNA]</scope>
    <source>
        <strain evidence="2">cv. E1</strain>
        <tissue evidence="1">Leaf</tissue>
    </source>
</reference>
<evidence type="ECO:0000313" key="1">
    <source>
        <dbReference type="EMBL" id="KAH1129390.1"/>
    </source>
</evidence>